<sequence>MNIGEHAQVKGLSKEELETRDELVLMPSERIQAIPDRSTADAAKKLGGHGTSSFNKNIKFDSGLDIISEGLDTLKNLDRDMNEELDRQVPLIDEIDTKIDKASRQLVISKTIMSNSRKTLTRYGPAASSVSI</sequence>
<dbReference type="SUPFAM" id="SSF58038">
    <property type="entry name" value="SNARE fusion complex"/>
    <property type="match status" value="1"/>
</dbReference>
<keyword evidence="1" id="KW-0813">Transport</keyword>
<reference evidence="3 4" key="1">
    <citation type="journal article" date="2017" name="Genome Biol.">
        <title>New reference genome sequences of hot pepper reveal the massive evolution of plant disease-resistance genes by retroduplication.</title>
        <authorList>
            <person name="Kim S."/>
            <person name="Park J."/>
            <person name="Yeom S.I."/>
            <person name="Kim Y.M."/>
            <person name="Seo E."/>
            <person name="Kim K.T."/>
            <person name="Kim M.S."/>
            <person name="Lee J.M."/>
            <person name="Cheong K."/>
            <person name="Shin H.S."/>
            <person name="Kim S.B."/>
            <person name="Han K."/>
            <person name="Lee J."/>
            <person name="Park M."/>
            <person name="Lee H.A."/>
            <person name="Lee H.Y."/>
            <person name="Lee Y."/>
            <person name="Oh S."/>
            <person name="Lee J.H."/>
            <person name="Choi E."/>
            <person name="Choi E."/>
            <person name="Lee S.E."/>
            <person name="Jeon J."/>
            <person name="Kim H."/>
            <person name="Choi G."/>
            <person name="Song H."/>
            <person name="Lee J."/>
            <person name="Lee S.C."/>
            <person name="Kwon J.K."/>
            <person name="Lee H.Y."/>
            <person name="Koo N."/>
            <person name="Hong Y."/>
            <person name="Kim R.W."/>
            <person name="Kang W.H."/>
            <person name="Huh J.H."/>
            <person name="Kang B.C."/>
            <person name="Yang T.J."/>
            <person name="Lee Y.H."/>
            <person name="Bennetzen J.L."/>
            <person name="Choi D."/>
        </authorList>
    </citation>
    <scope>NUCLEOTIDE SEQUENCE [LARGE SCALE GENOMIC DNA]</scope>
    <source>
        <strain evidence="4">cv. PBC81</strain>
    </source>
</reference>
<keyword evidence="4" id="KW-1185">Reference proteome</keyword>
<gene>
    <name evidence="3" type="ORF">CQW23_14563</name>
</gene>
<evidence type="ECO:0000259" key="2">
    <source>
        <dbReference type="PROSITE" id="PS50192"/>
    </source>
</evidence>
<dbReference type="CDD" id="cd15841">
    <property type="entry name" value="SNARE_Qc"/>
    <property type="match status" value="1"/>
</dbReference>
<accession>A0A2G2WJI4</accession>
<protein>
    <recommendedName>
        <fullName evidence="2">t-SNARE coiled-coil homology domain-containing protein</fullName>
    </recommendedName>
</protein>
<dbReference type="STRING" id="33114.A0A2G2WJI4"/>
<reference evidence="4" key="2">
    <citation type="journal article" date="2017" name="J. Anim. Genet.">
        <title>Multiple reference genome sequences of hot pepper reveal the massive evolution of plant disease resistance genes by retroduplication.</title>
        <authorList>
            <person name="Kim S."/>
            <person name="Park J."/>
            <person name="Yeom S.-I."/>
            <person name="Kim Y.-M."/>
            <person name="Seo E."/>
            <person name="Kim K.-T."/>
            <person name="Kim M.-S."/>
            <person name="Lee J.M."/>
            <person name="Cheong K."/>
            <person name="Shin H.-S."/>
            <person name="Kim S.-B."/>
            <person name="Han K."/>
            <person name="Lee J."/>
            <person name="Park M."/>
            <person name="Lee H.-A."/>
            <person name="Lee H.-Y."/>
            <person name="Lee Y."/>
            <person name="Oh S."/>
            <person name="Lee J.H."/>
            <person name="Choi E."/>
            <person name="Choi E."/>
            <person name="Lee S.E."/>
            <person name="Jeon J."/>
            <person name="Kim H."/>
            <person name="Choi G."/>
            <person name="Song H."/>
            <person name="Lee J."/>
            <person name="Lee S.-C."/>
            <person name="Kwon J.-K."/>
            <person name="Lee H.-Y."/>
            <person name="Koo N."/>
            <person name="Hong Y."/>
            <person name="Kim R.W."/>
            <person name="Kang W.-H."/>
            <person name="Huh J.H."/>
            <person name="Kang B.-C."/>
            <person name="Yang T.-J."/>
            <person name="Lee Y.-H."/>
            <person name="Bennetzen J.L."/>
            <person name="Choi D."/>
        </authorList>
    </citation>
    <scope>NUCLEOTIDE SEQUENCE [LARGE SCALE GENOMIC DNA]</scope>
    <source>
        <strain evidence="4">cv. PBC81</strain>
    </source>
</reference>
<comment type="caution">
    <text evidence="3">The sequence shown here is derived from an EMBL/GenBank/DDBJ whole genome shotgun (WGS) entry which is preliminary data.</text>
</comment>
<dbReference type="Proteomes" id="UP000224567">
    <property type="component" value="Unassembled WGS sequence"/>
</dbReference>
<evidence type="ECO:0000256" key="1">
    <source>
        <dbReference type="ARBA" id="ARBA00022927"/>
    </source>
</evidence>
<keyword evidence="1" id="KW-0653">Protein transport</keyword>
<dbReference type="InterPro" id="IPR000727">
    <property type="entry name" value="T_SNARE_dom"/>
</dbReference>
<dbReference type="Gene3D" id="1.20.5.110">
    <property type="match status" value="1"/>
</dbReference>
<dbReference type="AlphaFoldDB" id="A0A2G2WJI4"/>
<organism evidence="3 4">
    <name type="scientific">Capsicum baccatum</name>
    <name type="common">Peruvian pepper</name>
    <dbReference type="NCBI Taxonomy" id="33114"/>
    <lineage>
        <taxon>Eukaryota</taxon>
        <taxon>Viridiplantae</taxon>
        <taxon>Streptophyta</taxon>
        <taxon>Embryophyta</taxon>
        <taxon>Tracheophyta</taxon>
        <taxon>Spermatophyta</taxon>
        <taxon>Magnoliopsida</taxon>
        <taxon>eudicotyledons</taxon>
        <taxon>Gunneridae</taxon>
        <taxon>Pentapetalae</taxon>
        <taxon>asterids</taxon>
        <taxon>lamiids</taxon>
        <taxon>Solanales</taxon>
        <taxon>Solanaceae</taxon>
        <taxon>Solanoideae</taxon>
        <taxon>Capsiceae</taxon>
        <taxon>Capsicum</taxon>
    </lineage>
</organism>
<name>A0A2G2WJI4_CAPBA</name>
<proteinExistence type="predicted"/>
<evidence type="ECO:0000313" key="4">
    <source>
        <dbReference type="Proteomes" id="UP000224567"/>
    </source>
</evidence>
<dbReference type="OrthoDB" id="1743043at2759"/>
<feature type="domain" description="T-SNARE coiled-coil homology" evidence="2">
    <location>
        <begin position="61"/>
        <end position="116"/>
    </location>
</feature>
<dbReference type="EMBL" id="MLFT02000006">
    <property type="protein sequence ID" value="PHT45405.1"/>
    <property type="molecule type" value="Genomic_DNA"/>
</dbReference>
<dbReference type="PROSITE" id="PS50192">
    <property type="entry name" value="T_SNARE"/>
    <property type="match status" value="1"/>
</dbReference>
<evidence type="ECO:0000313" key="3">
    <source>
        <dbReference type="EMBL" id="PHT45405.1"/>
    </source>
</evidence>
<dbReference type="GO" id="GO:0015031">
    <property type="term" value="P:protein transport"/>
    <property type="evidence" value="ECO:0007669"/>
    <property type="project" value="UniProtKB-KW"/>
</dbReference>